<dbReference type="Pfam" id="PF03798">
    <property type="entry name" value="TRAM_LAG1_CLN8"/>
    <property type="match status" value="1"/>
</dbReference>
<dbReference type="AlphaFoldDB" id="A0A6A6DJN4"/>
<sequence>MAAKTAHSTAANTFAQPEHVNWEHDATNRPLNTLQFSSAASNDFLKSKEKLAPLRRAKKQVKDETLIGNLCTLTCDHQIGISVNLILLLFLTYVSIPPARPWISKFIHLSYYNTKTGLYGVGNNDLPFVILWIIIFTGLRVAVMEYILYPAARAGGIKSKKGTVRFMEQAWLLIYCTFFWSLGMYLMYHSDYWFDLKGIWANWPNRELTGLFKWYYLVQWAFWLQQILVVNIEEKRKDYSQMFTHHIITSALIFASYGYYHTPVGNVILCTMDAVDIVFPFAKLLKYLGYNNACNVAFGVFMAIWVVTRHVFTLMICWSIYAHTPTAMTPGCHLAGGQFIPATNTDLYERNGGRTVWNNILAAYRDSDGPVCWNPVIRWSFLGLLLALQALLILWFSMIVGVAYRVLRGDGAEDTRSDDEDEDEDVDVEEQEAIAELKSGPEWTPVEKEVGTEGLTFVRRSSPGVRSYKKSGVSRASGIRIPGHGDRKELLGRIGCDKPS</sequence>
<keyword evidence="4 7" id="KW-1133">Transmembrane helix</keyword>
<dbReference type="InterPro" id="IPR016439">
    <property type="entry name" value="Lag1/Lac1-like"/>
</dbReference>
<feature type="transmembrane region" description="Helical" evidence="7">
    <location>
        <begin position="297"/>
        <end position="321"/>
    </location>
</feature>
<feature type="transmembrane region" description="Helical" evidence="7">
    <location>
        <begin position="243"/>
        <end position="260"/>
    </location>
</feature>
<reference evidence="9" key="1">
    <citation type="journal article" date="2020" name="Stud. Mycol.">
        <title>101 Dothideomycetes genomes: a test case for predicting lifestyles and emergence of pathogens.</title>
        <authorList>
            <person name="Haridas S."/>
            <person name="Albert R."/>
            <person name="Binder M."/>
            <person name="Bloem J."/>
            <person name="Labutti K."/>
            <person name="Salamov A."/>
            <person name="Andreopoulos B."/>
            <person name="Baker S."/>
            <person name="Barry K."/>
            <person name="Bills G."/>
            <person name="Bluhm B."/>
            <person name="Cannon C."/>
            <person name="Castanera R."/>
            <person name="Culley D."/>
            <person name="Daum C."/>
            <person name="Ezra D."/>
            <person name="Gonzalez J."/>
            <person name="Henrissat B."/>
            <person name="Kuo A."/>
            <person name="Liang C."/>
            <person name="Lipzen A."/>
            <person name="Lutzoni F."/>
            <person name="Magnuson J."/>
            <person name="Mondo S."/>
            <person name="Nolan M."/>
            <person name="Ohm R."/>
            <person name="Pangilinan J."/>
            <person name="Park H.-J."/>
            <person name="Ramirez L."/>
            <person name="Alfaro M."/>
            <person name="Sun H."/>
            <person name="Tritt A."/>
            <person name="Yoshinaga Y."/>
            <person name="Zwiers L.-H."/>
            <person name="Turgeon B."/>
            <person name="Goodwin S."/>
            <person name="Spatafora J."/>
            <person name="Crous P."/>
            <person name="Grigoriev I."/>
        </authorList>
    </citation>
    <scope>NUCLEOTIDE SEQUENCE</scope>
    <source>
        <strain evidence="9">CBS 207.26</strain>
    </source>
</reference>
<gene>
    <name evidence="9" type="ORF">K469DRAFT_594664</name>
</gene>
<evidence type="ECO:0000256" key="5">
    <source>
        <dbReference type="ARBA" id="ARBA00023136"/>
    </source>
</evidence>
<organism evidence="9 10">
    <name type="scientific">Zopfia rhizophila CBS 207.26</name>
    <dbReference type="NCBI Taxonomy" id="1314779"/>
    <lineage>
        <taxon>Eukaryota</taxon>
        <taxon>Fungi</taxon>
        <taxon>Dikarya</taxon>
        <taxon>Ascomycota</taxon>
        <taxon>Pezizomycotina</taxon>
        <taxon>Dothideomycetes</taxon>
        <taxon>Dothideomycetes incertae sedis</taxon>
        <taxon>Zopfiaceae</taxon>
        <taxon>Zopfia</taxon>
    </lineage>
</organism>
<keyword evidence="10" id="KW-1185">Reference proteome</keyword>
<evidence type="ECO:0000313" key="9">
    <source>
        <dbReference type="EMBL" id="KAF2179727.1"/>
    </source>
</evidence>
<dbReference type="PROSITE" id="PS50922">
    <property type="entry name" value="TLC"/>
    <property type="match status" value="1"/>
</dbReference>
<dbReference type="PANTHER" id="PTHR12560">
    <property type="entry name" value="LONGEVITY ASSURANCE FACTOR 1 LAG1"/>
    <property type="match status" value="1"/>
</dbReference>
<dbReference type="InterPro" id="IPR006634">
    <property type="entry name" value="TLC-dom"/>
</dbReference>
<accession>A0A6A6DJN4</accession>
<dbReference type="GO" id="GO:0050291">
    <property type="term" value="F:sphingosine N-acyltransferase activity"/>
    <property type="evidence" value="ECO:0007669"/>
    <property type="project" value="InterPro"/>
</dbReference>
<dbReference type="GO" id="GO:0016020">
    <property type="term" value="C:membrane"/>
    <property type="evidence" value="ECO:0007669"/>
    <property type="project" value="UniProtKB-SubCell"/>
</dbReference>
<feature type="domain" description="TLC" evidence="8">
    <location>
        <begin position="164"/>
        <end position="408"/>
    </location>
</feature>
<feature type="transmembrane region" description="Helical" evidence="7">
    <location>
        <begin position="170"/>
        <end position="188"/>
    </location>
</feature>
<feature type="transmembrane region" description="Helical" evidence="7">
    <location>
        <begin position="79"/>
        <end position="96"/>
    </location>
</feature>
<evidence type="ECO:0000313" key="10">
    <source>
        <dbReference type="Proteomes" id="UP000800200"/>
    </source>
</evidence>
<dbReference type="SMART" id="SM00724">
    <property type="entry name" value="TLC"/>
    <property type="match status" value="1"/>
</dbReference>
<evidence type="ECO:0000256" key="3">
    <source>
        <dbReference type="ARBA" id="ARBA00022692"/>
    </source>
</evidence>
<dbReference type="Proteomes" id="UP000800200">
    <property type="component" value="Unassembled WGS sequence"/>
</dbReference>
<dbReference type="PANTHER" id="PTHR12560:SF0">
    <property type="entry name" value="LD18904P"/>
    <property type="match status" value="1"/>
</dbReference>
<name>A0A6A6DJN4_9PEZI</name>
<feature type="transmembrane region" description="Helical" evidence="7">
    <location>
        <begin position="381"/>
        <end position="407"/>
    </location>
</feature>
<comment type="similarity">
    <text evidence="2">Belongs to the sphingosine N-acyltransferase family.</text>
</comment>
<evidence type="ECO:0000256" key="4">
    <source>
        <dbReference type="ARBA" id="ARBA00022989"/>
    </source>
</evidence>
<evidence type="ECO:0000256" key="2">
    <source>
        <dbReference type="ARBA" id="ARBA00009808"/>
    </source>
</evidence>
<evidence type="ECO:0000256" key="7">
    <source>
        <dbReference type="SAM" id="Phobius"/>
    </source>
</evidence>
<keyword evidence="5 6" id="KW-0472">Membrane</keyword>
<proteinExistence type="inferred from homology"/>
<protein>
    <submittedName>
        <fullName evidence="9">Longevity assurance proteins LAG1/LAC1</fullName>
    </submittedName>
</protein>
<evidence type="ECO:0000259" key="8">
    <source>
        <dbReference type="PROSITE" id="PS50922"/>
    </source>
</evidence>
<comment type="subcellular location">
    <subcellularLocation>
        <location evidence="1">Membrane</location>
        <topology evidence="1">Multi-pass membrane protein</topology>
    </subcellularLocation>
</comment>
<dbReference type="EMBL" id="ML994663">
    <property type="protein sequence ID" value="KAF2179727.1"/>
    <property type="molecule type" value="Genomic_DNA"/>
</dbReference>
<keyword evidence="3 6" id="KW-0812">Transmembrane</keyword>
<feature type="transmembrane region" description="Helical" evidence="7">
    <location>
        <begin position="129"/>
        <end position="149"/>
    </location>
</feature>
<dbReference type="OrthoDB" id="537032at2759"/>
<evidence type="ECO:0000256" key="6">
    <source>
        <dbReference type="PROSITE-ProRule" id="PRU00205"/>
    </source>
</evidence>
<dbReference type="GO" id="GO:0046513">
    <property type="term" value="P:ceramide biosynthetic process"/>
    <property type="evidence" value="ECO:0007669"/>
    <property type="project" value="InterPro"/>
</dbReference>
<evidence type="ECO:0000256" key="1">
    <source>
        <dbReference type="ARBA" id="ARBA00004141"/>
    </source>
</evidence>